<proteinExistence type="predicted"/>
<evidence type="ECO:0000313" key="1">
    <source>
        <dbReference type="EMBL" id="KFM64619.1"/>
    </source>
</evidence>
<dbReference type="PANTHER" id="PTHR47326">
    <property type="entry name" value="TRANSPOSABLE ELEMENT TC3 TRANSPOSASE-LIKE PROTEIN"/>
    <property type="match status" value="1"/>
</dbReference>
<name>A0A087THN0_STEMI</name>
<keyword evidence="2" id="KW-1185">Reference proteome</keyword>
<sequence>MGFATDMLRRIEDDAELLKGIMFSDEASFHLSVIANCHNVHVWGFENPHEYREAQGIPQRLMC</sequence>
<dbReference type="EMBL" id="KK115269">
    <property type="protein sequence ID" value="KFM64619.1"/>
    <property type="molecule type" value="Genomic_DNA"/>
</dbReference>
<organism evidence="1 2">
    <name type="scientific">Stegodyphus mimosarum</name>
    <name type="common">African social velvet spider</name>
    <dbReference type="NCBI Taxonomy" id="407821"/>
    <lineage>
        <taxon>Eukaryota</taxon>
        <taxon>Metazoa</taxon>
        <taxon>Ecdysozoa</taxon>
        <taxon>Arthropoda</taxon>
        <taxon>Chelicerata</taxon>
        <taxon>Arachnida</taxon>
        <taxon>Araneae</taxon>
        <taxon>Araneomorphae</taxon>
        <taxon>Entelegynae</taxon>
        <taxon>Eresoidea</taxon>
        <taxon>Eresidae</taxon>
        <taxon>Stegodyphus</taxon>
    </lineage>
</organism>
<dbReference type="PANTHER" id="PTHR47326:SF1">
    <property type="entry name" value="HTH PSQ-TYPE DOMAIN-CONTAINING PROTEIN"/>
    <property type="match status" value="1"/>
</dbReference>
<gene>
    <name evidence="1" type="ORF">X975_07091</name>
</gene>
<dbReference type="OrthoDB" id="7987210at2759"/>
<dbReference type="AlphaFoldDB" id="A0A087THN0"/>
<accession>A0A087THN0</accession>
<protein>
    <submittedName>
        <fullName evidence="1">Uncharacterized protein</fullName>
    </submittedName>
</protein>
<evidence type="ECO:0000313" key="2">
    <source>
        <dbReference type="Proteomes" id="UP000054359"/>
    </source>
</evidence>
<dbReference type="Proteomes" id="UP000054359">
    <property type="component" value="Unassembled WGS sequence"/>
</dbReference>
<reference evidence="1 2" key="1">
    <citation type="submission" date="2013-11" db="EMBL/GenBank/DDBJ databases">
        <title>Genome sequencing of Stegodyphus mimosarum.</title>
        <authorList>
            <person name="Bechsgaard J."/>
        </authorList>
    </citation>
    <scope>NUCLEOTIDE SEQUENCE [LARGE SCALE GENOMIC DNA]</scope>
</reference>
<feature type="non-terminal residue" evidence="1">
    <location>
        <position position="63"/>
    </location>
</feature>